<evidence type="ECO:0000313" key="2">
    <source>
        <dbReference type="Proteomes" id="UP000069162"/>
    </source>
</evidence>
<protein>
    <recommendedName>
        <fullName evidence="3">MmcQ/YjbR family DNA-binding protein</fullName>
    </recommendedName>
</protein>
<dbReference type="NCBIfam" id="NF007603">
    <property type="entry name" value="PRK10250.1"/>
    <property type="match status" value="1"/>
</dbReference>
<dbReference type="RefSeq" id="WP_062740619.1">
    <property type="nucleotide sequence ID" value="NZ_CP012871.1"/>
</dbReference>
<dbReference type="InterPro" id="IPR007351">
    <property type="entry name" value="YjbR"/>
</dbReference>
<evidence type="ECO:0000313" key="1">
    <source>
        <dbReference type="EMBL" id="ALR75895.1"/>
    </source>
</evidence>
<organism evidence="1 2">
    <name type="scientific">[Enterobacter] lignolyticus</name>
    <dbReference type="NCBI Taxonomy" id="1334193"/>
    <lineage>
        <taxon>Bacteria</taxon>
        <taxon>Pseudomonadati</taxon>
        <taxon>Pseudomonadota</taxon>
        <taxon>Gammaproteobacteria</taxon>
        <taxon>Enterobacterales</taxon>
        <taxon>Enterobacteriaceae</taxon>
        <taxon>Pluralibacter</taxon>
    </lineage>
</organism>
<dbReference type="PANTHER" id="PTHR35145:SF1">
    <property type="entry name" value="CYTOPLASMIC PROTEIN"/>
    <property type="match status" value="1"/>
</dbReference>
<dbReference type="OrthoDB" id="3194910at2"/>
<accession>A0A806X3X2</accession>
<gene>
    <name evidence="1" type="ORF">AO703_06130</name>
</gene>
<evidence type="ECO:0008006" key="3">
    <source>
        <dbReference type="Google" id="ProtNLM"/>
    </source>
</evidence>
<proteinExistence type="predicted"/>
<sequence>MNGDALVAHALRVAQEYPFSERCWPFGPEYDVFKVDGKIFMIAMSLRGRPLISLKVDPEKSLLHQAIYPSIHPGYHLNKKHWISVYGGDDIHPDLVESLIEDSWHLVVDKLPKSRQKRLRPA</sequence>
<dbReference type="Proteomes" id="UP000069162">
    <property type="component" value="Chromosome"/>
</dbReference>
<dbReference type="InterPro" id="IPR038056">
    <property type="entry name" value="YjbR-like_sf"/>
</dbReference>
<dbReference type="SUPFAM" id="SSF142906">
    <property type="entry name" value="YjbR-like"/>
    <property type="match status" value="1"/>
</dbReference>
<dbReference type="AlphaFoldDB" id="A0A806X3X2"/>
<dbReference type="EMBL" id="CP012871">
    <property type="protein sequence ID" value="ALR75895.1"/>
    <property type="molecule type" value="Genomic_DNA"/>
</dbReference>
<name>A0A806X3X2_9ENTR</name>
<dbReference type="KEGG" id="kle:AO703_06130"/>
<dbReference type="Gene3D" id="3.90.1150.30">
    <property type="match status" value="1"/>
</dbReference>
<dbReference type="InterPro" id="IPR058532">
    <property type="entry name" value="YjbR/MT2646/Rv2570-like"/>
</dbReference>
<reference evidence="2" key="1">
    <citation type="submission" date="2015-10" db="EMBL/GenBank/DDBJ databases">
        <title>Complete Genome Sequencing of Klebsiella sp. strain G5.</title>
        <authorList>
            <person name="Chan K.-G."/>
            <person name="Chen J.-W."/>
        </authorList>
    </citation>
    <scope>NUCLEOTIDE SEQUENCE [LARGE SCALE GENOMIC DNA]</scope>
    <source>
        <strain evidence="2">G5</strain>
    </source>
</reference>
<dbReference type="Pfam" id="PF04237">
    <property type="entry name" value="YjbR"/>
    <property type="match status" value="1"/>
</dbReference>
<dbReference type="PANTHER" id="PTHR35145">
    <property type="entry name" value="CYTOPLASMIC PROTEIN-RELATED"/>
    <property type="match status" value="1"/>
</dbReference>